<keyword evidence="6" id="KW-0426">Late protein</keyword>
<evidence type="ECO:0000313" key="10">
    <source>
        <dbReference type="EMBL" id="QFX65725.1"/>
    </source>
</evidence>
<comment type="similarity">
    <text evidence="1">Belongs to the adenoviridae histone-like nucleoprotein family.</text>
</comment>
<evidence type="ECO:0000256" key="5">
    <source>
        <dbReference type="ARBA" id="ARBA00022844"/>
    </source>
</evidence>
<dbReference type="GO" id="GO:0075732">
    <property type="term" value="P:viral penetration into host nucleus"/>
    <property type="evidence" value="ECO:0007669"/>
    <property type="project" value="UniProtKB-KW"/>
</dbReference>
<dbReference type="Pfam" id="PF03228">
    <property type="entry name" value="Adeno_VII"/>
    <property type="match status" value="1"/>
</dbReference>
<organism evidence="10 11">
    <name type="scientific">Mastadenovirus porcusquartum</name>
    <dbReference type="NCBI Taxonomy" id="3241439"/>
    <lineage>
        <taxon>Viruses</taxon>
        <taxon>Varidnaviria</taxon>
        <taxon>Bamfordvirae</taxon>
        <taxon>Preplasmiviricota</taxon>
        <taxon>Polisuviricotina</taxon>
        <taxon>Pharingeaviricetes</taxon>
        <taxon>Rowavirales</taxon>
        <taxon>Adenoviridae</taxon>
        <taxon>Mastadenovirus</taxon>
    </lineage>
</organism>
<evidence type="ECO:0000313" key="11">
    <source>
        <dbReference type="Proteomes" id="UP000386070"/>
    </source>
</evidence>
<dbReference type="Proteomes" id="UP000386070">
    <property type="component" value="Segment"/>
</dbReference>
<accession>A0A5P9VJP4</accession>
<evidence type="ECO:0000256" key="7">
    <source>
        <dbReference type="ARBA" id="ARBA00023125"/>
    </source>
</evidence>
<evidence type="ECO:0000256" key="3">
    <source>
        <dbReference type="ARBA" id="ARBA00022553"/>
    </source>
</evidence>
<dbReference type="GO" id="GO:0046718">
    <property type="term" value="P:symbiont entry into host cell"/>
    <property type="evidence" value="ECO:0007669"/>
    <property type="project" value="UniProtKB-KW"/>
</dbReference>
<keyword evidence="7" id="KW-0238">DNA-binding</keyword>
<feature type="compositionally biased region" description="Low complexity" evidence="9">
    <location>
        <begin position="196"/>
        <end position="212"/>
    </location>
</feature>
<feature type="compositionally biased region" description="Low complexity" evidence="9">
    <location>
        <begin position="119"/>
        <end position="141"/>
    </location>
</feature>
<feature type="region of interest" description="Disordered" evidence="9">
    <location>
        <begin position="105"/>
        <end position="157"/>
    </location>
</feature>
<evidence type="ECO:0000256" key="6">
    <source>
        <dbReference type="ARBA" id="ARBA00022921"/>
    </source>
</evidence>
<evidence type="ECO:0000256" key="4">
    <source>
        <dbReference type="ARBA" id="ARBA00022562"/>
    </source>
</evidence>
<keyword evidence="4" id="KW-1048">Host nucleus</keyword>
<evidence type="ECO:0000256" key="9">
    <source>
        <dbReference type="SAM" id="MobiDB-lite"/>
    </source>
</evidence>
<dbReference type="GeneID" id="80533575"/>
<keyword evidence="3" id="KW-0597">Phosphoprotein</keyword>
<reference evidence="10 11" key="1">
    <citation type="submission" date="2019-04" db="EMBL/GenBank/DDBJ databases">
        <title>Characterization of the first genome of Porcine mastadenovirus B (HNU1 strain) and implications on its lymphotropy and special origin.</title>
        <authorList>
            <person name="Liu S.-J."/>
            <person name="Wang Q."/>
            <person name="Li T.-T."/>
            <person name="Zhang S.-H."/>
            <person name="Li J.-Y."/>
            <person name="Wu L.-J."/>
            <person name="Qiu Y."/>
            <person name="Ge X.-Y."/>
        </authorList>
    </citation>
    <scope>NUCLEOTIDE SEQUENCE [LARGE SCALE GENOMIC DNA]</scope>
    <source>
        <strain evidence="10">HNU1</strain>
    </source>
</reference>
<proteinExistence type="inferred from homology"/>
<dbReference type="RefSeq" id="YP_010796144.1">
    <property type="nucleotide sequence ID" value="NC_075965.1"/>
</dbReference>
<dbReference type="KEGG" id="vg:80533575"/>
<name>A0A5P9VJP4_9ADEN</name>
<sequence>MSMLMSPANNTGWGLLGSSMLYGGARKRSAEHPVKVRAHYRAPWGTHTGRVRAATAVAQAVAEEIGAPEAVRRKLRKKKRRLRRGLASATQAFLRRAIRRRRQRARVVSGSTVSDSGEAGPSTPAAVPVVVPVPVAPAGPARRGRSRRRTTPSVPLRRSSRVRNIYTTQSNGNRVATFLRAHPSIADAVRPHPTLSTSRASSPGTTPAPASSKLVRNVNPSPLLSMVLKN</sequence>
<keyword evidence="11" id="KW-1185">Reference proteome</keyword>
<dbReference type="GO" id="GO:0043657">
    <property type="term" value="C:host cell"/>
    <property type="evidence" value="ECO:0007669"/>
    <property type="project" value="GOC"/>
</dbReference>
<evidence type="ECO:0000256" key="2">
    <source>
        <dbReference type="ARBA" id="ARBA00022524"/>
    </source>
</evidence>
<protein>
    <submittedName>
        <fullName evidence="10">PVII</fullName>
    </submittedName>
</protein>
<evidence type="ECO:0000256" key="8">
    <source>
        <dbReference type="ARBA" id="ARBA00023296"/>
    </source>
</evidence>
<evidence type="ECO:0000256" key="1">
    <source>
        <dbReference type="ARBA" id="ARBA00005746"/>
    </source>
</evidence>
<dbReference type="InterPro" id="IPR004912">
    <property type="entry name" value="Adeno_VII"/>
</dbReference>
<dbReference type="GO" id="GO:0003677">
    <property type="term" value="F:DNA binding"/>
    <property type="evidence" value="ECO:0007669"/>
    <property type="project" value="UniProtKB-KW"/>
</dbReference>
<keyword evidence="5" id="KW-0946">Virion</keyword>
<feature type="region of interest" description="Disordered" evidence="9">
    <location>
        <begin position="187"/>
        <end position="216"/>
    </location>
</feature>
<keyword evidence="2" id="KW-1163">Viral penetration into host nucleus</keyword>
<keyword evidence="8" id="KW-1160">Virus entry into host cell</keyword>
<dbReference type="EMBL" id="MK774519">
    <property type="protein sequence ID" value="QFX65725.1"/>
    <property type="molecule type" value="Genomic_DNA"/>
</dbReference>
<dbReference type="GO" id="GO:0019028">
    <property type="term" value="C:viral capsid"/>
    <property type="evidence" value="ECO:0007669"/>
    <property type="project" value="InterPro"/>
</dbReference>